<accession>A0A165KCE4</accession>
<dbReference type="Gene3D" id="3.30.40.10">
    <property type="entry name" value="Zinc/RING finger domain, C3HC4 (zinc finger)"/>
    <property type="match status" value="1"/>
</dbReference>
<protein>
    <recommendedName>
        <fullName evidence="6">RING-type domain-containing protein</fullName>
    </recommendedName>
</protein>
<feature type="region of interest" description="Disordered" evidence="5">
    <location>
        <begin position="347"/>
        <end position="375"/>
    </location>
</feature>
<sequence>MEHAHDELTSAGARAGLANGGGQPRRASVPLPEPRSGLLPAAESIAGDDAQDDEMPALIMGQPASPPFSWARPPPHPAHGSPTRPRRMRVASFPLSSATTIWVSPETYRLTGRARGTGVSPHASAADNGTAPADDNDIVELTVGFDPDSPAASLGGSRDNPIGVVPYEAEPRPLIVDSLERVGADCLHRYNALRKDGKALCYICQDSLLEHPVLEDEASLPSLPQPAGDQLGIEPPVVRAFPCRHLFHEVCLAPWLLGHTTCPTCRFDAASSGLDDEVDEVDIDTDDERGLSGGTIGRLIGAIHDLSLGTSSVSPEDATTPAIHVDGGEQSTLPAPFALNWSFPDLPSRPQTPPNTLRPTPEGYRTPSLSPQLPFRARTPEASFPERLSLADLELAPDGSFGTLYIADDQLPESFLRPFEFGQTVREALSSDVELELPPDLIPPEQIAQFAQFLHPTTDESWVHVRDTRRASVPVAAVQPDKPFSEWLNDREREQ</sequence>
<proteinExistence type="predicted"/>
<dbReference type="PROSITE" id="PS50089">
    <property type="entry name" value="ZF_RING_2"/>
    <property type="match status" value="1"/>
</dbReference>
<dbReference type="InParanoid" id="A0A165KCE4"/>
<dbReference type="OrthoDB" id="8062037at2759"/>
<dbReference type="PANTHER" id="PTHR15710">
    <property type="entry name" value="E3 UBIQUITIN-PROTEIN LIGASE PRAJA"/>
    <property type="match status" value="1"/>
</dbReference>
<name>A0A165KCE4_EXIGL</name>
<dbReference type="Proteomes" id="UP000077266">
    <property type="component" value="Unassembled WGS sequence"/>
</dbReference>
<evidence type="ECO:0000256" key="4">
    <source>
        <dbReference type="PROSITE-ProRule" id="PRU00175"/>
    </source>
</evidence>
<evidence type="ECO:0000313" key="8">
    <source>
        <dbReference type="Proteomes" id="UP000077266"/>
    </source>
</evidence>
<evidence type="ECO:0000256" key="3">
    <source>
        <dbReference type="ARBA" id="ARBA00022833"/>
    </source>
</evidence>
<feature type="region of interest" description="Disordered" evidence="5">
    <location>
        <begin position="114"/>
        <end position="133"/>
    </location>
</feature>
<evidence type="ECO:0000313" key="7">
    <source>
        <dbReference type="EMBL" id="KZV96126.1"/>
    </source>
</evidence>
<dbReference type="AlphaFoldDB" id="A0A165KCE4"/>
<reference evidence="7 8" key="1">
    <citation type="journal article" date="2016" name="Mol. Biol. Evol.">
        <title>Comparative Genomics of Early-Diverging Mushroom-Forming Fungi Provides Insights into the Origins of Lignocellulose Decay Capabilities.</title>
        <authorList>
            <person name="Nagy L.G."/>
            <person name="Riley R."/>
            <person name="Tritt A."/>
            <person name="Adam C."/>
            <person name="Daum C."/>
            <person name="Floudas D."/>
            <person name="Sun H."/>
            <person name="Yadav J.S."/>
            <person name="Pangilinan J."/>
            <person name="Larsson K.H."/>
            <person name="Matsuura K."/>
            <person name="Barry K."/>
            <person name="Labutti K."/>
            <person name="Kuo R."/>
            <person name="Ohm R.A."/>
            <person name="Bhattacharya S.S."/>
            <person name="Shirouzu T."/>
            <person name="Yoshinaga Y."/>
            <person name="Martin F.M."/>
            <person name="Grigoriev I.V."/>
            <person name="Hibbett D.S."/>
        </authorList>
    </citation>
    <scope>NUCLEOTIDE SEQUENCE [LARGE SCALE GENOMIC DNA]</scope>
    <source>
        <strain evidence="7 8">HHB12029</strain>
    </source>
</reference>
<dbReference type="EMBL" id="KV425947">
    <property type="protein sequence ID" value="KZV96126.1"/>
    <property type="molecule type" value="Genomic_DNA"/>
</dbReference>
<dbReference type="SUPFAM" id="SSF57850">
    <property type="entry name" value="RING/U-box"/>
    <property type="match status" value="1"/>
</dbReference>
<dbReference type="Pfam" id="PF13639">
    <property type="entry name" value="zf-RING_2"/>
    <property type="match status" value="1"/>
</dbReference>
<gene>
    <name evidence="7" type="ORF">EXIGLDRAFT_833899</name>
</gene>
<evidence type="ECO:0000256" key="2">
    <source>
        <dbReference type="ARBA" id="ARBA00022771"/>
    </source>
</evidence>
<feature type="region of interest" description="Disordered" evidence="5">
    <location>
        <begin position="1"/>
        <end position="86"/>
    </location>
</feature>
<dbReference type="InterPro" id="IPR001841">
    <property type="entry name" value="Znf_RING"/>
</dbReference>
<organism evidence="7 8">
    <name type="scientific">Exidia glandulosa HHB12029</name>
    <dbReference type="NCBI Taxonomy" id="1314781"/>
    <lineage>
        <taxon>Eukaryota</taxon>
        <taxon>Fungi</taxon>
        <taxon>Dikarya</taxon>
        <taxon>Basidiomycota</taxon>
        <taxon>Agaricomycotina</taxon>
        <taxon>Agaricomycetes</taxon>
        <taxon>Auriculariales</taxon>
        <taxon>Exidiaceae</taxon>
        <taxon>Exidia</taxon>
    </lineage>
</organism>
<evidence type="ECO:0000256" key="5">
    <source>
        <dbReference type="SAM" id="MobiDB-lite"/>
    </source>
</evidence>
<evidence type="ECO:0000259" key="6">
    <source>
        <dbReference type="PROSITE" id="PS50089"/>
    </source>
</evidence>
<dbReference type="GO" id="GO:0008270">
    <property type="term" value="F:zinc ion binding"/>
    <property type="evidence" value="ECO:0007669"/>
    <property type="project" value="UniProtKB-KW"/>
</dbReference>
<feature type="domain" description="RING-type" evidence="6">
    <location>
        <begin position="201"/>
        <end position="266"/>
    </location>
</feature>
<keyword evidence="2 4" id="KW-0863">Zinc-finger</keyword>
<evidence type="ECO:0000256" key="1">
    <source>
        <dbReference type="ARBA" id="ARBA00022723"/>
    </source>
</evidence>
<dbReference type="SMART" id="SM00184">
    <property type="entry name" value="RING"/>
    <property type="match status" value="1"/>
</dbReference>
<dbReference type="InterPro" id="IPR013083">
    <property type="entry name" value="Znf_RING/FYVE/PHD"/>
</dbReference>
<keyword evidence="1" id="KW-0479">Metal-binding</keyword>
<keyword evidence="3" id="KW-0862">Zinc</keyword>
<dbReference type="STRING" id="1314781.A0A165KCE4"/>
<keyword evidence="8" id="KW-1185">Reference proteome</keyword>